<sequence>MDSWRRRTNEEYRASAQRYLDAEDDKERETIFKETGIRWSELLRLPYFDPSRFVVVDAMHNLFLGLIKEHFEILGIRDPEDEKKQDRLCTSNPNLGKLLLCPSPCVCSTISHFQRLGQTEFSSDAAIDFDKGCVLTVEEVATMRSDIANMATPSWLASVPYDLGAARHGKLKADQWRILATIHLPVSLQKLWDTHSPRSTPLRKKLLDATMALISAVVIATAHKTSRNMADLYLQHMQSYLQLMQELLPRYNFCPNHHMALHLAEYLRFFGPVHAWWTFPFERLIGMLERMPTNFKMGKLLC</sequence>
<organism evidence="1 2">
    <name type="scientific">Hypholoma sublateritium (strain FD-334 SS-4)</name>
    <dbReference type="NCBI Taxonomy" id="945553"/>
    <lineage>
        <taxon>Eukaryota</taxon>
        <taxon>Fungi</taxon>
        <taxon>Dikarya</taxon>
        <taxon>Basidiomycota</taxon>
        <taxon>Agaricomycotina</taxon>
        <taxon>Agaricomycetes</taxon>
        <taxon>Agaricomycetidae</taxon>
        <taxon>Agaricales</taxon>
        <taxon>Agaricineae</taxon>
        <taxon>Strophariaceae</taxon>
        <taxon>Hypholoma</taxon>
    </lineage>
</organism>
<name>A0A0D2PPS8_HYPSF</name>
<evidence type="ECO:0000313" key="2">
    <source>
        <dbReference type="Proteomes" id="UP000054270"/>
    </source>
</evidence>
<evidence type="ECO:0000313" key="1">
    <source>
        <dbReference type="EMBL" id="KJA21910.1"/>
    </source>
</evidence>
<dbReference type="OMA" id="IATKRTM"/>
<keyword evidence="2" id="KW-1185">Reference proteome</keyword>
<dbReference type="PANTHER" id="PTHR46579:SF1">
    <property type="entry name" value="F5_8 TYPE C DOMAIN-CONTAINING PROTEIN"/>
    <property type="match status" value="1"/>
</dbReference>
<dbReference type="AlphaFoldDB" id="A0A0D2PPS8"/>
<reference evidence="2" key="1">
    <citation type="submission" date="2014-04" db="EMBL/GenBank/DDBJ databases">
        <title>Evolutionary Origins and Diversification of the Mycorrhizal Mutualists.</title>
        <authorList>
            <consortium name="DOE Joint Genome Institute"/>
            <consortium name="Mycorrhizal Genomics Consortium"/>
            <person name="Kohler A."/>
            <person name="Kuo A."/>
            <person name="Nagy L.G."/>
            <person name="Floudas D."/>
            <person name="Copeland A."/>
            <person name="Barry K.W."/>
            <person name="Cichocki N."/>
            <person name="Veneault-Fourrey C."/>
            <person name="LaButti K."/>
            <person name="Lindquist E.A."/>
            <person name="Lipzen A."/>
            <person name="Lundell T."/>
            <person name="Morin E."/>
            <person name="Murat C."/>
            <person name="Riley R."/>
            <person name="Ohm R."/>
            <person name="Sun H."/>
            <person name="Tunlid A."/>
            <person name="Henrissat B."/>
            <person name="Grigoriev I.V."/>
            <person name="Hibbett D.S."/>
            <person name="Martin F."/>
        </authorList>
    </citation>
    <scope>NUCLEOTIDE SEQUENCE [LARGE SCALE GENOMIC DNA]</scope>
    <source>
        <strain evidence="2">FD-334 SS-4</strain>
    </source>
</reference>
<gene>
    <name evidence="1" type="ORF">HYPSUDRAFT_139897</name>
</gene>
<dbReference type="OrthoDB" id="3247418at2759"/>
<dbReference type="EMBL" id="KN817554">
    <property type="protein sequence ID" value="KJA21910.1"/>
    <property type="molecule type" value="Genomic_DNA"/>
</dbReference>
<proteinExistence type="predicted"/>
<dbReference type="PANTHER" id="PTHR46579">
    <property type="entry name" value="F5/8 TYPE C DOMAIN-CONTAINING PROTEIN-RELATED"/>
    <property type="match status" value="1"/>
</dbReference>
<evidence type="ECO:0008006" key="3">
    <source>
        <dbReference type="Google" id="ProtNLM"/>
    </source>
</evidence>
<dbReference type="STRING" id="945553.A0A0D2PPS8"/>
<accession>A0A0D2PPS8</accession>
<dbReference type="Proteomes" id="UP000054270">
    <property type="component" value="Unassembled WGS sequence"/>
</dbReference>
<protein>
    <recommendedName>
        <fullName evidence="3">DUF4218 domain-containing protein</fullName>
    </recommendedName>
</protein>